<dbReference type="InterPro" id="IPR003961">
    <property type="entry name" value="FN3_dom"/>
</dbReference>
<dbReference type="EMBL" id="JASDAP010000013">
    <property type="protein sequence ID" value="KAK1892862.1"/>
    <property type="molecule type" value="Genomic_DNA"/>
</dbReference>
<evidence type="ECO:0000256" key="5">
    <source>
        <dbReference type="ARBA" id="ARBA00023136"/>
    </source>
</evidence>
<comment type="subcellular location">
    <subcellularLocation>
        <location evidence="1">Membrane</location>
        <topology evidence="1">Single-pass type I membrane protein</topology>
    </subcellularLocation>
</comment>
<dbReference type="GO" id="GO:0009897">
    <property type="term" value="C:external side of plasma membrane"/>
    <property type="evidence" value="ECO:0007669"/>
    <property type="project" value="TreeGrafter"/>
</dbReference>
<evidence type="ECO:0000256" key="4">
    <source>
        <dbReference type="ARBA" id="ARBA00022989"/>
    </source>
</evidence>
<dbReference type="SUPFAM" id="SSF49265">
    <property type="entry name" value="Fibronectin type III"/>
    <property type="match status" value="1"/>
</dbReference>
<proteinExistence type="predicted"/>
<sequence length="290" mass="32904">MLLLSPEMFHCLQSSRALSEWSDSGRYAMKMFPADTILWSSLLVLFALQMEAEADISDVCENTMTSDVIDQDTQLFVNISICNGSKSVQSPDLSSEEKVGSRSLALHDHKMSLLILHFNFTLKGKWTVYASKYDLNMLEVLSPPQNISASIKDGGLLVTWGLPHSRAHISSSCFEYQLDMGDQETPKELSDQLSYREPNVDPSSTYRVTMRTRKGSQCVEFSQWSEWSHAVTVEQLSKILFPPIPRPPQKYKHFLERNDSFNLFHPTQSAEPAEEITEVEDMEQKPGKTL</sequence>
<dbReference type="InterPro" id="IPR013783">
    <property type="entry name" value="Ig-like_fold"/>
</dbReference>
<dbReference type="PROSITE" id="PS50853">
    <property type="entry name" value="FN3"/>
    <property type="match status" value="1"/>
</dbReference>
<name>A0AAD9C1K9_DISEL</name>
<keyword evidence="2" id="KW-0812">Transmembrane</keyword>
<dbReference type="AlphaFoldDB" id="A0AAD9C1K9"/>
<feature type="domain" description="Fibronectin type-III" evidence="9">
    <location>
        <begin position="143"/>
        <end position="235"/>
    </location>
</feature>
<evidence type="ECO:0000256" key="2">
    <source>
        <dbReference type="ARBA" id="ARBA00022692"/>
    </source>
</evidence>
<keyword evidence="4" id="KW-1133">Transmembrane helix</keyword>
<comment type="caution">
    <text evidence="10">The sequence shown here is derived from an EMBL/GenBank/DDBJ whole genome shotgun (WGS) entry which is preliminary data.</text>
</comment>
<gene>
    <name evidence="10" type="ORF">KUDE01_007933</name>
</gene>
<keyword evidence="5" id="KW-0472">Membrane</keyword>
<feature type="region of interest" description="Disordered" evidence="8">
    <location>
        <begin position="268"/>
        <end position="290"/>
    </location>
</feature>
<dbReference type="InterPro" id="IPR036116">
    <property type="entry name" value="FN3_sf"/>
</dbReference>
<evidence type="ECO:0000256" key="1">
    <source>
        <dbReference type="ARBA" id="ARBA00004479"/>
    </source>
</evidence>
<dbReference type="Proteomes" id="UP001228049">
    <property type="component" value="Unassembled WGS sequence"/>
</dbReference>
<reference evidence="10" key="1">
    <citation type="submission" date="2023-04" db="EMBL/GenBank/DDBJ databases">
        <title>Chromosome-level genome of Chaenocephalus aceratus.</title>
        <authorList>
            <person name="Park H."/>
        </authorList>
    </citation>
    <scope>NUCLEOTIDE SEQUENCE</scope>
    <source>
        <strain evidence="10">DE</strain>
        <tissue evidence="10">Muscle</tissue>
    </source>
</reference>
<evidence type="ECO:0000313" key="10">
    <source>
        <dbReference type="EMBL" id="KAK1892862.1"/>
    </source>
</evidence>
<evidence type="ECO:0000256" key="7">
    <source>
        <dbReference type="ARBA" id="ARBA00023180"/>
    </source>
</evidence>
<organism evidence="10 11">
    <name type="scientific">Dissostichus eleginoides</name>
    <name type="common">Patagonian toothfish</name>
    <name type="synonym">Dissostichus amissus</name>
    <dbReference type="NCBI Taxonomy" id="100907"/>
    <lineage>
        <taxon>Eukaryota</taxon>
        <taxon>Metazoa</taxon>
        <taxon>Chordata</taxon>
        <taxon>Craniata</taxon>
        <taxon>Vertebrata</taxon>
        <taxon>Euteleostomi</taxon>
        <taxon>Actinopterygii</taxon>
        <taxon>Neopterygii</taxon>
        <taxon>Teleostei</taxon>
        <taxon>Neoteleostei</taxon>
        <taxon>Acanthomorphata</taxon>
        <taxon>Eupercaria</taxon>
        <taxon>Perciformes</taxon>
        <taxon>Notothenioidei</taxon>
        <taxon>Nototheniidae</taxon>
        <taxon>Dissostichus</taxon>
    </lineage>
</organism>
<keyword evidence="11" id="KW-1185">Reference proteome</keyword>
<evidence type="ECO:0000256" key="3">
    <source>
        <dbReference type="ARBA" id="ARBA00022729"/>
    </source>
</evidence>
<dbReference type="Gene3D" id="2.60.40.10">
    <property type="entry name" value="Immunoglobulins"/>
    <property type="match status" value="1"/>
</dbReference>
<evidence type="ECO:0000256" key="6">
    <source>
        <dbReference type="ARBA" id="ARBA00023170"/>
    </source>
</evidence>
<evidence type="ECO:0000313" key="11">
    <source>
        <dbReference type="Proteomes" id="UP001228049"/>
    </source>
</evidence>
<protein>
    <submittedName>
        <fullName evidence="10">Interleukin-5 receptor subunit alpha</fullName>
    </submittedName>
</protein>
<dbReference type="GO" id="GO:0004896">
    <property type="term" value="F:cytokine receptor activity"/>
    <property type="evidence" value="ECO:0007669"/>
    <property type="project" value="TreeGrafter"/>
</dbReference>
<evidence type="ECO:0000256" key="8">
    <source>
        <dbReference type="SAM" id="MobiDB-lite"/>
    </source>
</evidence>
<keyword evidence="6 10" id="KW-0675">Receptor</keyword>
<keyword evidence="7" id="KW-0325">Glycoprotein</keyword>
<evidence type="ECO:0000259" key="9">
    <source>
        <dbReference type="PROSITE" id="PS50853"/>
    </source>
</evidence>
<accession>A0AAD9C1K9</accession>
<dbReference type="PANTHER" id="PTHR23037:SF46">
    <property type="entry name" value="INTERLEUKIN 5 RECEPTOR SUBUNIT ALPHA"/>
    <property type="match status" value="1"/>
</dbReference>
<keyword evidence="3" id="KW-0732">Signal</keyword>
<feature type="compositionally biased region" description="Acidic residues" evidence="8">
    <location>
        <begin position="272"/>
        <end position="281"/>
    </location>
</feature>
<dbReference type="PANTHER" id="PTHR23037">
    <property type="entry name" value="CYTOKINE RECEPTOR"/>
    <property type="match status" value="1"/>
</dbReference>